<name>A0A7U2EXZ1_PHANO</name>
<dbReference type="VEuPathDB" id="FungiDB:JI435_406370"/>
<gene>
    <name evidence="1" type="ORF">JI435_406370</name>
</gene>
<dbReference type="AlphaFoldDB" id="A0A7U2EXZ1"/>
<dbReference type="EMBL" id="CP069027">
    <property type="protein sequence ID" value="QRC94807.1"/>
    <property type="molecule type" value="Genomic_DNA"/>
</dbReference>
<accession>A0A7U2EXZ1</accession>
<protein>
    <submittedName>
        <fullName evidence="1">Uncharacterized protein</fullName>
    </submittedName>
</protein>
<proteinExistence type="predicted"/>
<organism evidence="1 2">
    <name type="scientific">Phaeosphaeria nodorum (strain SN15 / ATCC MYA-4574 / FGSC 10173)</name>
    <name type="common">Glume blotch fungus</name>
    <name type="synonym">Parastagonospora nodorum</name>
    <dbReference type="NCBI Taxonomy" id="321614"/>
    <lineage>
        <taxon>Eukaryota</taxon>
        <taxon>Fungi</taxon>
        <taxon>Dikarya</taxon>
        <taxon>Ascomycota</taxon>
        <taxon>Pezizomycotina</taxon>
        <taxon>Dothideomycetes</taxon>
        <taxon>Pleosporomycetidae</taxon>
        <taxon>Pleosporales</taxon>
        <taxon>Pleosporineae</taxon>
        <taxon>Phaeosphaeriaceae</taxon>
        <taxon>Parastagonospora</taxon>
    </lineage>
</organism>
<dbReference type="Proteomes" id="UP000663193">
    <property type="component" value="Chromosome 5"/>
</dbReference>
<evidence type="ECO:0000313" key="2">
    <source>
        <dbReference type="Proteomes" id="UP000663193"/>
    </source>
</evidence>
<sequence length="46" mass="4915">MDISEPPAIFALNPSLDATMESHHAVAALNETNPAFTVQLAVEVDH</sequence>
<keyword evidence="2" id="KW-1185">Reference proteome</keyword>
<reference evidence="2" key="1">
    <citation type="journal article" date="2021" name="BMC Genomics">
        <title>Chromosome-level genome assembly and manually-curated proteome of model necrotroph Parastagonospora nodorum Sn15 reveals a genome-wide trove of candidate effector homologs, and redundancy of virulence-related functions within an accessory chromosome.</title>
        <authorList>
            <person name="Bertazzoni S."/>
            <person name="Jones D.A.B."/>
            <person name="Phan H.T."/>
            <person name="Tan K.-C."/>
            <person name="Hane J.K."/>
        </authorList>
    </citation>
    <scope>NUCLEOTIDE SEQUENCE [LARGE SCALE GENOMIC DNA]</scope>
    <source>
        <strain evidence="2">SN15 / ATCC MYA-4574 / FGSC 10173)</strain>
    </source>
</reference>
<evidence type="ECO:0000313" key="1">
    <source>
        <dbReference type="EMBL" id="QRC94807.1"/>
    </source>
</evidence>